<gene>
    <name evidence="3" type="ORF">ACFQVC_17830</name>
</gene>
<dbReference type="InterPro" id="IPR050807">
    <property type="entry name" value="TransReg_Diox_bact_type"/>
</dbReference>
<name>A0ABW2JIY7_9ACTN</name>
<dbReference type="Pfam" id="PF13560">
    <property type="entry name" value="HTH_31"/>
    <property type="match status" value="1"/>
</dbReference>
<sequence length="415" mass="45437">MSEDQSLGERLKTARKMRGLSSAQLAVKVSISPAYVRKIESGSRKPSMRLVLDLARALYVGPEVLTGQPYYGNPEAEDKIQAVVPELRRLLLCYDSPADLDTRPRDLAVLASEVDQIAALRRDAKYAPMGPLLSPVVTELTHIALDGSNGNLSTHQRKAFWHLSRAYRAVNSLAHKMGHHDLSNTALERVRWAADRSGDALMQVTAGYLVAGAMLRTGAYGPARKLLQGLRAELERQMPERSYSADGLALDGALVLKLAVVEARGNNTEQALRYIEEARSIAAIGGNVDSLAYEMSFGPTNIKIHEVHTLIDACDTEQALARIDEWGQAGAVWTPPAGTVGERSSHHFIDTAHARLAEGDRNGAFSDLRQARRIAPNHTRFHPSARETIGALLRQDRHPHAELTSFANWSGITTP</sequence>
<keyword evidence="4" id="KW-1185">Reference proteome</keyword>
<dbReference type="PROSITE" id="PS50943">
    <property type="entry name" value="HTH_CROC1"/>
    <property type="match status" value="1"/>
</dbReference>
<reference evidence="4" key="1">
    <citation type="journal article" date="2019" name="Int. J. Syst. Evol. Microbiol.">
        <title>The Global Catalogue of Microorganisms (GCM) 10K type strain sequencing project: providing services to taxonomists for standard genome sequencing and annotation.</title>
        <authorList>
            <consortium name="The Broad Institute Genomics Platform"/>
            <consortium name="The Broad Institute Genome Sequencing Center for Infectious Disease"/>
            <person name="Wu L."/>
            <person name="Ma J."/>
        </authorList>
    </citation>
    <scope>NUCLEOTIDE SEQUENCE [LARGE SCALE GENOMIC DNA]</scope>
    <source>
        <strain evidence="4">SYNS20</strain>
    </source>
</reference>
<evidence type="ECO:0000313" key="3">
    <source>
        <dbReference type="EMBL" id="MFC7306071.1"/>
    </source>
</evidence>
<keyword evidence="1" id="KW-0238">DNA-binding</keyword>
<dbReference type="CDD" id="cd00093">
    <property type="entry name" value="HTH_XRE"/>
    <property type="match status" value="1"/>
</dbReference>
<protein>
    <submittedName>
        <fullName evidence="3">Helix-turn-helix domain-containing protein</fullName>
    </submittedName>
</protein>
<dbReference type="InterPro" id="IPR001387">
    <property type="entry name" value="Cro/C1-type_HTH"/>
</dbReference>
<organism evidence="3 4">
    <name type="scientific">Streptomyces monticola</name>
    <dbReference type="NCBI Taxonomy" id="2666263"/>
    <lineage>
        <taxon>Bacteria</taxon>
        <taxon>Bacillati</taxon>
        <taxon>Actinomycetota</taxon>
        <taxon>Actinomycetes</taxon>
        <taxon>Kitasatosporales</taxon>
        <taxon>Streptomycetaceae</taxon>
        <taxon>Streptomyces</taxon>
    </lineage>
</organism>
<dbReference type="Proteomes" id="UP001596523">
    <property type="component" value="Unassembled WGS sequence"/>
</dbReference>
<proteinExistence type="predicted"/>
<dbReference type="RefSeq" id="WP_381831416.1">
    <property type="nucleotide sequence ID" value="NZ_JBHTCF010000006.1"/>
</dbReference>
<dbReference type="SUPFAM" id="SSF47413">
    <property type="entry name" value="lambda repressor-like DNA-binding domains"/>
    <property type="match status" value="1"/>
</dbReference>
<evidence type="ECO:0000259" key="2">
    <source>
        <dbReference type="PROSITE" id="PS50943"/>
    </source>
</evidence>
<dbReference type="PANTHER" id="PTHR46797">
    <property type="entry name" value="HTH-TYPE TRANSCRIPTIONAL REGULATOR"/>
    <property type="match status" value="1"/>
</dbReference>
<evidence type="ECO:0000313" key="4">
    <source>
        <dbReference type="Proteomes" id="UP001596523"/>
    </source>
</evidence>
<feature type="domain" description="HTH cro/C1-type" evidence="2">
    <location>
        <begin position="11"/>
        <end position="65"/>
    </location>
</feature>
<dbReference type="EMBL" id="JBHTCF010000006">
    <property type="protein sequence ID" value="MFC7306071.1"/>
    <property type="molecule type" value="Genomic_DNA"/>
</dbReference>
<dbReference type="InterPro" id="IPR010982">
    <property type="entry name" value="Lambda_DNA-bd_dom_sf"/>
</dbReference>
<dbReference type="PANTHER" id="PTHR46797:SF1">
    <property type="entry name" value="METHYLPHOSPHONATE SYNTHASE"/>
    <property type="match status" value="1"/>
</dbReference>
<evidence type="ECO:0000256" key="1">
    <source>
        <dbReference type="ARBA" id="ARBA00023125"/>
    </source>
</evidence>
<dbReference type="SMART" id="SM00530">
    <property type="entry name" value="HTH_XRE"/>
    <property type="match status" value="1"/>
</dbReference>
<comment type="caution">
    <text evidence="3">The sequence shown here is derived from an EMBL/GenBank/DDBJ whole genome shotgun (WGS) entry which is preliminary data.</text>
</comment>
<dbReference type="Gene3D" id="1.10.260.40">
    <property type="entry name" value="lambda repressor-like DNA-binding domains"/>
    <property type="match status" value="1"/>
</dbReference>
<accession>A0ABW2JIY7</accession>